<evidence type="ECO:0000313" key="2">
    <source>
        <dbReference type="Proteomes" id="UP000245086"/>
    </source>
</evidence>
<dbReference type="NCBIfam" id="NF009435">
    <property type="entry name" value="PRK12794.1"/>
    <property type="match status" value="1"/>
</dbReference>
<accession>A0A2P2E639</accession>
<dbReference type="Proteomes" id="UP000245086">
    <property type="component" value="Unassembled WGS sequence"/>
</dbReference>
<name>A0A2P2E639_9PROT</name>
<gene>
    <name evidence="1" type="ORF">PbB2_00182</name>
</gene>
<dbReference type="RefSeq" id="WP_108983404.1">
    <property type="nucleotide sequence ID" value="NZ_BFBR01000001.1"/>
</dbReference>
<dbReference type="EMBL" id="BFBR01000001">
    <property type="protein sequence ID" value="GBF56526.1"/>
    <property type="molecule type" value="Genomic_DNA"/>
</dbReference>
<dbReference type="InterPro" id="IPR010845">
    <property type="entry name" value="FlaF"/>
</dbReference>
<dbReference type="AlphaFoldDB" id="A0A2P2E639"/>
<dbReference type="Pfam" id="PF07309">
    <property type="entry name" value="FlaF"/>
    <property type="match status" value="1"/>
</dbReference>
<comment type="caution">
    <text evidence="1">The sequence shown here is derived from an EMBL/GenBank/DDBJ whole genome shotgun (WGS) entry which is preliminary data.</text>
</comment>
<reference evidence="1 2" key="1">
    <citation type="journal article" date="2018" name="Genome Announc.">
        <title>Draft Genome Sequence of "Candidatus Phycosocius bacilliformis," an Alphaproteobacterial Ectosymbiont of the Hydrocarbon-Producing Green Alga Botryococcus braunii.</title>
        <authorList>
            <person name="Tanabe Y."/>
            <person name="Yamaguchi H."/>
            <person name="Watanabe M.M."/>
        </authorList>
    </citation>
    <scope>NUCLEOTIDE SEQUENCE [LARGE SCALE GENOMIC DNA]</scope>
    <source>
        <strain evidence="1 2">BOTRYCO-2</strain>
    </source>
</reference>
<dbReference type="OrthoDB" id="9808944at2"/>
<keyword evidence="2" id="KW-1185">Reference proteome</keyword>
<organism evidence="1 2">
    <name type="scientific">Candidatus Phycosocius bacilliformis</name>
    <dbReference type="NCBI Taxonomy" id="1445552"/>
    <lineage>
        <taxon>Bacteria</taxon>
        <taxon>Pseudomonadati</taxon>
        <taxon>Pseudomonadota</taxon>
        <taxon>Alphaproteobacteria</taxon>
        <taxon>Caulobacterales</taxon>
        <taxon>Caulobacterales incertae sedis</taxon>
        <taxon>Candidatus Phycosocius</taxon>
    </lineage>
</organism>
<evidence type="ECO:0000313" key="1">
    <source>
        <dbReference type="EMBL" id="GBF56526.1"/>
    </source>
</evidence>
<dbReference type="GO" id="GO:0044781">
    <property type="term" value="P:bacterial-type flagellum organization"/>
    <property type="evidence" value="ECO:0007669"/>
    <property type="project" value="InterPro"/>
</dbReference>
<evidence type="ECO:0008006" key="3">
    <source>
        <dbReference type="Google" id="ProtNLM"/>
    </source>
</evidence>
<sequence length="137" mass="15472">MSLQAYQKAQQRAETPREIEYRLFGQVTRALMEAQQLPRHEIAKRMDALDWNRRVWSFMAADCASAENQLPQQLRASIISLSLWVGRYSSEVMQKGEDIEPLIDINRTIMQGLASQIDLQNQAAAAVSAEPLTQPAA</sequence>
<proteinExistence type="predicted"/>
<protein>
    <recommendedName>
        <fullName evidence="3">Flagellar biosynthesis regulatory protein FlaF</fullName>
    </recommendedName>
</protein>